<organism evidence="1 2">
    <name type="scientific">Mucilaginibacter terrenus</name>
    <dbReference type="NCBI Taxonomy" id="2482727"/>
    <lineage>
        <taxon>Bacteria</taxon>
        <taxon>Pseudomonadati</taxon>
        <taxon>Bacteroidota</taxon>
        <taxon>Sphingobacteriia</taxon>
        <taxon>Sphingobacteriales</taxon>
        <taxon>Sphingobacteriaceae</taxon>
        <taxon>Mucilaginibacter</taxon>
    </lineage>
</organism>
<dbReference type="RefSeq" id="WP_117384829.1">
    <property type="nucleotide sequence ID" value="NZ_QWDE01000005.1"/>
</dbReference>
<evidence type="ECO:0000313" key="1">
    <source>
        <dbReference type="EMBL" id="RFZ81462.1"/>
    </source>
</evidence>
<comment type="caution">
    <text evidence="1">The sequence shown here is derived from an EMBL/GenBank/DDBJ whole genome shotgun (WGS) entry which is preliminary data.</text>
</comment>
<dbReference type="InterPro" id="IPR016053">
    <property type="entry name" value="Haem_Oase-like"/>
</dbReference>
<dbReference type="SUPFAM" id="SSF48613">
    <property type="entry name" value="Heme oxygenase-like"/>
    <property type="match status" value="1"/>
</dbReference>
<sequence>MLSEKLKEQTQQDHQYLEKMMVKDLKAIRTNGEYAALLQKFYSYFGGLEVKIDEVFDKTQLPDAAERRKAQSLANDIRFLGGQVADKATGVALPSINNHLQALGALYVIEGSTLGGKIISKMMQQQLGLTNNGVTFFEGYGDQSMRMWGTFKEMLNTQATNPEQEAVVITAANETFRKFGDWFKHSEN</sequence>
<reference evidence="1 2" key="1">
    <citation type="submission" date="2018-08" db="EMBL/GenBank/DDBJ databases">
        <title>Mucilaginibacter terrae sp. nov., isolated from manganese diggings.</title>
        <authorList>
            <person name="Huang Y."/>
            <person name="Zhou Z."/>
        </authorList>
    </citation>
    <scope>NUCLEOTIDE SEQUENCE [LARGE SCALE GENOMIC DNA]</scope>
    <source>
        <strain evidence="1 2">ZH6</strain>
    </source>
</reference>
<protein>
    <submittedName>
        <fullName evidence="1">Biliverdin-producing heme oxygenase</fullName>
    </submittedName>
</protein>
<dbReference type="GO" id="GO:0004392">
    <property type="term" value="F:heme oxygenase (decyclizing) activity"/>
    <property type="evidence" value="ECO:0007669"/>
    <property type="project" value="InterPro"/>
</dbReference>
<name>A0A3E2NKC7_9SPHI</name>
<dbReference type="Pfam" id="PF01126">
    <property type="entry name" value="Heme_oxygenase"/>
    <property type="match status" value="1"/>
</dbReference>
<dbReference type="Gene3D" id="1.20.910.10">
    <property type="entry name" value="Heme oxygenase-like"/>
    <property type="match status" value="1"/>
</dbReference>
<dbReference type="AlphaFoldDB" id="A0A3E2NKC7"/>
<dbReference type="InterPro" id="IPR016084">
    <property type="entry name" value="Haem_Oase-like_multi-hlx"/>
</dbReference>
<gene>
    <name evidence="1" type="ORF">DYU05_19475</name>
</gene>
<dbReference type="OrthoDB" id="114943at2"/>
<dbReference type="EMBL" id="QWDE01000005">
    <property type="protein sequence ID" value="RFZ81462.1"/>
    <property type="molecule type" value="Genomic_DNA"/>
</dbReference>
<dbReference type="GO" id="GO:0006788">
    <property type="term" value="P:heme oxidation"/>
    <property type="evidence" value="ECO:0007669"/>
    <property type="project" value="InterPro"/>
</dbReference>
<accession>A0A3E2NKC7</accession>
<evidence type="ECO:0000313" key="2">
    <source>
        <dbReference type="Proteomes" id="UP000260823"/>
    </source>
</evidence>
<proteinExistence type="predicted"/>
<dbReference type="Proteomes" id="UP000260823">
    <property type="component" value="Unassembled WGS sequence"/>
</dbReference>
<dbReference type="CDD" id="cd19166">
    <property type="entry name" value="HemeO-bac"/>
    <property type="match status" value="1"/>
</dbReference>
<keyword evidence="2" id="KW-1185">Reference proteome</keyword>